<comment type="caution">
    <text evidence="3">The sequence shown here is derived from an EMBL/GenBank/DDBJ whole genome shotgun (WGS) entry which is preliminary data.</text>
</comment>
<evidence type="ECO:0000259" key="2">
    <source>
        <dbReference type="PROSITE" id="PS50222"/>
    </source>
</evidence>
<dbReference type="PROSITE" id="PS50222">
    <property type="entry name" value="EF_HAND_2"/>
    <property type="match status" value="1"/>
</dbReference>
<dbReference type="Proteomes" id="UP001180020">
    <property type="component" value="Unassembled WGS sequence"/>
</dbReference>
<organism evidence="3 4">
    <name type="scientific">Acorus calamus</name>
    <name type="common">Sweet flag</name>
    <dbReference type="NCBI Taxonomy" id="4465"/>
    <lineage>
        <taxon>Eukaryota</taxon>
        <taxon>Viridiplantae</taxon>
        <taxon>Streptophyta</taxon>
        <taxon>Embryophyta</taxon>
        <taxon>Tracheophyta</taxon>
        <taxon>Spermatophyta</taxon>
        <taxon>Magnoliopsida</taxon>
        <taxon>Liliopsida</taxon>
        <taxon>Acoraceae</taxon>
        <taxon>Acorus</taxon>
    </lineage>
</organism>
<dbReference type="GO" id="GO:0005509">
    <property type="term" value="F:calcium ion binding"/>
    <property type="evidence" value="ECO:0007669"/>
    <property type="project" value="InterPro"/>
</dbReference>
<evidence type="ECO:0000313" key="4">
    <source>
        <dbReference type="Proteomes" id="UP001180020"/>
    </source>
</evidence>
<evidence type="ECO:0000313" key="3">
    <source>
        <dbReference type="EMBL" id="KAK1323282.1"/>
    </source>
</evidence>
<proteinExistence type="predicted"/>
<reference evidence="3" key="1">
    <citation type="journal article" date="2023" name="Nat. Commun.">
        <title>Diploid and tetraploid genomes of Acorus and the evolution of monocots.</title>
        <authorList>
            <person name="Ma L."/>
            <person name="Liu K.W."/>
            <person name="Li Z."/>
            <person name="Hsiao Y.Y."/>
            <person name="Qi Y."/>
            <person name="Fu T."/>
            <person name="Tang G.D."/>
            <person name="Zhang D."/>
            <person name="Sun W.H."/>
            <person name="Liu D.K."/>
            <person name="Li Y."/>
            <person name="Chen G.Z."/>
            <person name="Liu X.D."/>
            <person name="Liao X.Y."/>
            <person name="Jiang Y.T."/>
            <person name="Yu X."/>
            <person name="Hao Y."/>
            <person name="Huang J."/>
            <person name="Zhao X.W."/>
            <person name="Ke S."/>
            <person name="Chen Y.Y."/>
            <person name="Wu W.L."/>
            <person name="Hsu J.L."/>
            <person name="Lin Y.F."/>
            <person name="Huang M.D."/>
            <person name="Li C.Y."/>
            <person name="Huang L."/>
            <person name="Wang Z.W."/>
            <person name="Zhao X."/>
            <person name="Zhong W.Y."/>
            <person name="Peng D.H."/>
            <person name="Ahmad S."/>
            <person name="Lan S."/>
            <person name="Zhang J.S."/>
            <person name="Tsai W.C."/>
            <person name="Van de Peer Y."/>
            <person name="Liu Z.J."/>
        </authorList>
    </citation>
    <scope>NUCLEOTIDE SEQUENCE</scope>
    <source>
        <strain evidence="3">CP</strain>
    </source>
</reference>
<dbReference type="SUPFAM" id="SSF47473">
    <property type="entry name" value="EF-hand"/>
    <property type="match status" value="1"/>
</dbReference>
<dbReference type="AlphaFoldDB" id="A0AAV9FCL3"/>
<sequence length="58" mass="6495">MMAEADSDDNGFIDLGEFMELNTRDVDDAVALENLREAFGVFDMNGAGLSRQRSFTWC</sequence>
<dbReference type="InterPro" id="IPR018247">
    <property type="entry name" value="EF_Hand_1_Ca_BS"/>
</dbReference>
<dbReference type="InterPro" id="IPR011992">
    <property type="entry name" value="EF-hand-dom_pair"/>
</dbReference>
<gene>
    <name evidence="3" type="primary">CML25</name>
    <name evidence="3" type="ORF">QJS10_CPA02g00344</name>
</gene>
<evidence type="ECO:0000256" key="1">
    <source>
        <dbReference type="ARBA" id="ARBA00022837"/>
    </source>
</evidence>
<dbReference type="PROSITE" id="PS00018">
    <property type="entry name" value="EF_HAND_1"/>
    <property type="match status" value="1"/>
</dbReference>
<protein>
    <submittedName>
        <fullName evidence="3">Calcium-binding protein CML25</fullName>
    </submittedName>
</protein>
<reference evidence="3" key="2">
    <citation type="submission" date="2023-06" db="EMBL/GenBank/DDBJ databases">
        <authorList>
            <person name="Ma L."/>
            <person name="Liu K.-W."/>
            <person name="Li Z."/>
            <person name="Hsiao Y.-Y."/>
            <person name="Qi Y."/>
            <person name="Fu T."/>
            <person name="Tang G."/>
            <person name="Zhang D."/>
            <person name="Sun W.-H."/>
            <person name="Liu D.-K."/>
            <person name="Li Y."/>
            <person name="Chen G.-Z."/>
            <person name="Liu X.-D."/>
            <person name="Liao X.-Y."/>
            <person name="Jiang Y.-T."/>
            <person name="Yu X."/>
            <person name="Hao Y."/>
            <person name="Huang J."/>
            <person name="Zhao X.-W."/>
            <person name="Ke S."/>
            <person name="Chen Y.-Y."/>
            <person name="Wu W.-L."/>
            <person name="Hsu J.-L."/>
            <person name="Lin Y.-F."/>
            <person name="Huang M.-D."/>
            <person name="Li C.-Y."/>
            <person name="Huang L."/>
            <person name="Wang Z.-W."/>
            <person name="Zhao X."/>
            <person name="Zhong W.-Y."/>
            <person name="Peng D.-H."/>
            <person name="Ahmad S."/>
            <person name="Lan S."/>
            <person name="Zhang J.-S."/>
            <person name="Tsai W.-C."/>
            <person name="Van De Peer Y."/>
            <person name="Liu Z.-J."/>
        </authorList>
    </citation>
    <scope>NUCLEOTIDE SEQUENCE</scope>
    <source>
        <strain evidence="3">CP</strain>
        <tissue evidence="3">Leaves</tissue>
    </source>
</reference>
<keyword evidence="4" id="KW-1185">Reference proteome</keyword>
<name>A0AAV9FCL3_ACOCL</name>
<dbReference type="EMBL" id="JAUJYO010000002">
    <property type="protein sequence ID" value="KAK1323282.1"/>
    <property type="molecule type" value="Genomic_DNA"/>
</dbReference>
<keyword evidence="1" id="KW-0106">Calcium</keyword>
<dbReference type="InterPro" id="IPR002048">
    <property type="entry name" value="EF_hand_dom"/>
</dbReference>
<dbReference type="Gene3D" id="1.10.238.10">
    <property type="entry name" value="EF-hand"/>
    <property type="match status" value="1"/>
</dbReference>
<feature type="domain" description="EF-hand" evidence="2">
    <location>
        <begin position="1"/>
        <end position="28"/>
    </location>
</feature>
<accession>A0AAV9FCL3</accession>